<dbReference type="AlphaFoldDB" id="A0A2G8TB92"/>
<proteinExistence type="predicted"/>
<dbReference type="RefSeq" id="WP_099791360.1">
    <property type="nucleotide sequence ID" value="NZ_JBHLYV010000018.1"/>
</dbReference>
<dbReference type="InterPro" id="IPR038225">
    <property type="entry name" value="TagF_sf"/>
</dbReference>
<protein>
    <submittedName>
        <fullName evidence="1">Type VI secretion system-associated protein TagF</fullName>
    </submittedName>
</protein>
<evidence type="ECO:0000313" key="2">
    <source>
        <dbReference type="Proteomes" id="UP000230390"/>
    </source>
</evidence>
<reference evidence="1 2" key="1">
    <citation type="submission" date="2017-10" db="EMBL/GenBank/DDBJ databases">
        <title>Massilia psychrophilum sp. nov., a novel purple-pigmented bacterium isolated from Tianshan glacier, Xinjiang Municipality, China.</title>
        <authorList>
            <person name="Wang H."/>
        </authorList>
    </citation>
    <scope>NUCLEOTIDE SEQUENCE [LARGE SCALE GENOMIC DNA]</scope>
    <source>
        <strain evidence="1 2">JCM 30074</strain>
    </source>
</reference>
<gene>
    <name evidence="1" type="ORF">CR105_19755</name>
</gene>
<dbReference type="InterPro" id="IPR017748">
    <property type="entry name" value="TagF"/>
</dbReference>
<dbReference type="EMBL" id="PDOC01000015">
    <property type="protein sequence ID" value="PIL43253.1"/>
    <property type="molecule type" value="Genomic_DNA"/>
</dbReference>
<evidence type="ECO:0000313" key="1">
    <source>
        <dbReference type="EMBL" id="PIL43253.1"/>
    </source>
</evidence>
<dbReference type="OrthoDB" id="9801841at2"/>
<accession>A0A2G8TB92</accession>
<organism evidence="1 2">
    <name type="scientific">Massilia eurypsychrophila</name>
    <dbReference type="NCBI Taxonomy" id="1485217"/>
    <lineage>
        <taxon>Bacteria</taxon>
        <taxon>Pseudomonadati</taxon>
        <taxon>Pseudomonadota</taxon>
        <taxon>Betaproteobacteria</taxon>
        <taxon>Burkholderiales</taxon>
        <taxon>Oxalobacteraceae</taxon>
        <taxon>Telluria group</taxon>
        <taxon>Massilia</taxon>
    </lineage>
</organism>
<dbReference type="NCBIfam" id="TIGR03373">
    <property type="entry name" value="VI_minor_4"/>
    <property type="match status" value="1"/>
</dbReference>
<dbReference type="Proteomes" id="UP000230390">
    <property type="component" value="Unassembled WGS sequence"/>
</dbReference>
<sequence length="322" mass="34800">MSRAMQERFGYFGKVPSHSDFIKLAPDPELMGVLDDWLAEVMTRLPDDARWKIHYDALAPVNFAFVGPRRRHAIAGHIVASRDQSGRRFPFLMMRTLEVADPAAFVSQCPLALDPLFAFFAATAPKVVGAGDPASPLQEIADTVLAPDDNCGAALTAFLATGTVGSLAALLGRADVRELVLALGLLLQPVMHSGAADLQKSLLLPLPDAPGARAAVAAFWMELIAPFLRQADLDLVLFVTELEMRPVLVVGFCDACVACLHAIIDPLVGRDQQVSFADTGWVDEQVGVDIDVRALASYLDQPQLPLKMARELFLDTFIGVAQ</sequence>
<comment type="caution">
    <text evidence="1">The sequence shown here is derived from an EMBL/GenBank/DDBJ whole genome shotgun (WGS) entry which is preliminary data.</text>
</comment>
<dbReference type="Gene3D" id="3.40.1730.10">
    <property type="entry name" value="pa0076 domain"/>
    <property type="match status" value="1"/>
</dbReference>
<name>A0A2G8TB92_9BURK</name>
<dbReference type="Pfam" id="PF09867">
    <property type="entry name" value="TagF_N"/>
    <property type="match status" value="1"/>
</dbReference>
<keyword evidence="2" id="KW-1185">Reference proteome</keyword>